<dbReference type="Gene3D" id="3.30.70.270">
    <property type="match status" value="1"/>
</dbReference>
<gene>
    <name evidence="2" type="primary">gmr_1</name>
    <name evidence="2" type="ORF">BWLFYP14_01954</name>
</gene>
<organism evidence="2 3">
    <name type="scientific">Blautia wexlerae</name>
    <dbReference type="NCBI Taxonomy" id="418240"/>
    <lineage>
        <taxon>Bacteria</taxon>
        <taxon>Bacillati</taxon>
        <taxon>Bacillota</taxon>
        <taxon>Clostridia</taxon>
        <taxon>Lachnospirales</taxon>
        <taxon>Lachnospiraceae</taxon>
        <taxon>Blautia</taxon>
    </lineage>
</organism>
<dbReference type="EMBL" id="CABHOF010000037">
    <property type="protein sequence ID" value="VUX65334.1"/>
    <property type="molecule type" value="Genomic_DNA"/>
</dbReference>
<dbReference type="PROSITE" id="PS50887">
    <property type="entry name" value="GGDEF"/>
    <property type="match status" value="1"/>
</dbReference>
<evidence type="ECO:0000313" key="2">
    <source>
        <dbReference type="EMBL" id="VUX65334.1"/>
    </source>
</evidence>
<dbReference type="InterPro" id="IPR029787">
    <property type="entry name" value="Nucleotide_cyclase"/>
</dbReference>
<dbReference type="EC" id="3.1.4.52" evidence="2"/>
<dbReference type="InterPro" id="IPR000160">
    <property type="entry name" value="GGDEF_dom"/>
</dbReference>
<dbReference type="Proteomes" id="UP000366766">
    <property type="component" value="Unassembled WGS sequence"/>
</dbReference>
<dbReference type="Gene3D" id="3.30.450.20">
    <property type="entry name" value="PAS domain"/>
    <property type="match status" value="1"/>
</dbReference>
<sequence length="582" mass="67940">MSEHRCMLNKMNKIEIYVANEDTDINPSVQEAIEYVLKQNDPVGTVAGYYDEKLTIWSVSNYFLQLLGWDDLDEFMKASDGSMLSVVCNEQKHIFSPERLHDLQGSHILYLTDSKGLSIPVRIVKADARDNKGRPIWVLSVRSAHFARNQEAREAAFHRAFTDMNLCEYYVDLQENTFESMKVKGSLQEISNKSRTWDELIQMFLNNYVCPESKEAVAQIYNREYITKELRKITGELSQECKAVFDGELRIIRNVVMEGDTDENGEIRHAMIFLRDVTDSKNAEKERRAMLKQNIAMDQLIQGVTRIVERFAVCNLDSGIYEYYEMNNESYYNPTGDYRELLQRMSGEYVILTEKINIQMDDLLSPEYLRKVIMSEDDLYTFEYCTLDKSSYKVMSVIPVEWKGSILSKVMLIAQDIGQKHELEKLANTDALTGLYNERYLSERLKRNGKLHKKFAMFYLDLDRFKPVNDTYGHDMGDRLLKAVSRRLCKCIRKTDYAFRIGGDEFSLIIEEGNINDEFCEMMVRRIKRVIDRPFNIEGRLLSVDTSCGYAIYPEHSQKIDEIRIMADHRMYEDKTQNRKKG</sequence>
<dbReference type="NCBIfam" id="TIGR00254">
    <property type="entry name" value="GGDEF"/>
    <property type="match status" value="1"/>
</dbReference>
<keyword evidence="2" id="KW-0378">Hydrolase</keyword>
<dbReference type="SMART" id="SM00267">
    <property type="entry name" value="GGDEF"/>
    <property type="match status" value="1"/>
</dbReference>
<accession>A0A564WTH2</accession>
<dbReference type="GO" id="GO:0071111">
    <property type="term" value="F:cyclic-guanylate-specific phosphodiesterase activity"/>
    <property type="evidence" value="ECO:0007669"/>
    <property type="project" value="UniProtKB-EC"/>
</dbReference>
<protein>
    <submittedName>
        <fullName evidence="2">Cyclic di-GMP phosphodiesterase Gmr</fullName>
        <ecNumber evidence="2">3.1.4.52</ecNumber>
    </submittedName>
</protein>
<proteinExistence type="predicted"/>
<reference evidence="2 3" key="1">
    <citation type="submission" date="2019-07" db="EMBL/GenBank/DDBJ databases">
        <authorList>
            <person name="Chang H.-W."/>
            <person name="Raman A."/>
            <person name="Venkatesh S."/>
            <person name="Gehrig J."/>
        </authorList>
    </citation>
    <scope>NUCLEOTIDE SEQUENCE [LARGE SCALE GENOMIC DNA]</scope>
    <source>
        <strain evidence="2">Blautia_wexlerae_LFYP_14</strain>
    </source>
</reference>
<feature type="domain" description="GGDEF" evidence="1">
    <location>
        <begin position="453"/>
        <end position="582"/>
    </location>
</feature>
<dbReference type="InterPro" id="IPR043128">
    <property type="entry name" value="Rev_trsase/Diguanyl_cyclase"/>
</dbReference>
<keyword evidence="3" id="KW-1185">Reference proteome</keyword>
<dbReference type="Pfam" id="PF00990">
    <property type="entry name" value="GGDEF"/>
    <property type="match status" value="1"/>
</dbReference>
<name>A0A564WTH2_9FIRM</name>
<dbReference type="InterPro" id="IPR052163">
    <property type="entry name" value="DGC-Regulatory_Protein"/>
</dbReference>
<dbReference type="SUPFAM" id="SSF55073">
    <property type="entry name" value="Nucleotide cyclase"/>
    <property type="match status" value="1"/>
</dbReference>
<evidence type="ECO:0000313" key="3">
    <source>
        <dbReference type="Proteomes" id="UP000366766"/>
    </source>
</evidence>
<dbReference type="PANTHER" id="PTHR46663">
    <property type="entry name" value="DIGUANYLATE CYCLASE DGCT-RELATED"/>
    <property type="match status" value="1"/>
</dbReference>
<dbReference type="AlphaFoldDB" id="A0A564WTH2"/>
<dbReference type="PANTHER" id="PTHR46663:SF2">
    <property type="entry name" value="GGDEF DOMAIN-CONTAINING PROTEIN"/>
    <property type="match status" value="1"/>
</dbReference>
<dbReference type="CDD" id="cd01949">
    <property type="entry name" value="GGDEF"/>
    <property type="match status" value="1"/>
</dbReference>
<evidence type="ECO:0000259" key="1">
    <source>
        <dbReference type="PROSITE" id="PS50887"/>
    </source>
</evidence>